<feature type="compositionally biased region" description="Polar residues" evidence="1">
    <location>
        <begin position="108"/>
        <end position="120"/>
    </location>
</feature>
<comment type="caution">
    <text evidence="2">The sequence shown here is derived from an EMBL/GenBank/DDBJ whole genome shotgun (WGS) entry which is preliminary data.</text>
</comment>
<name>A0A6V8HNT2_TALPI</name>
<protein>
    <submittedName>
        <fullName evidence="2">Uncharacterized protein</fullName>
    </submittedName>
</protein>
<dbReference type="Proteomes" id="UP000053095">
    <property type="component" value="Unassembled WGS sequence"/>
</dbReference>
<dbReference type="EMBL" id="DF933838">
    <property type="protein sequence ID" value="GAM41343.1"/>
    <property type="molecule type" value="Genomic_DNA"/>
</dbReference>
<accession>A0A6V8HNT2</accession>
<dbReference type="PANTHER" id="PTHR42084">
    <property type="entry name" value="YALI0E26631P"/>
    <property type="match status" value="1"/>
</dbReference>
<dbReference type="PANTHER" id="PTHR42084:SF1">
    <property type="entry name" value="SERINE_THREONINE-PROTEIN KINASE PPK6"/>
    <property type="match status" value="1"/>
</dbReference>
<reference evidence="3" key="1">
    <citation type="journal article" date="2015" name="Genome Announc.">
        <title>Draft genome sequence of Talaromyces cellulolyticus strain Y-94, a source of lignocellulosic biomass-degrading enzymes.</title>
        <authorList>
            <person name="Fujii T."/>
            <person name="Koike H."/>
            <person name="Sawayama S."/>
            <person name="Yano S."/>
            <person name="Inoue H."/>
        </authorList>
    </citation>
    <scope>NUCLEOTIDE SEQUENCE [LARGE SCALE GENOMIC DNA]</scope>
    <source>
        <strain evidence="3">Y-94</strain>
    </source>
</reference>
<proteinExistence type="predicted"/>
<evidence type="ECO:0000313" key="2">
    <source>
        <dbReference type="EMBL" id="GAM41343.1"/>
    </source>
</evidence>
<evidence type="ECO:0000256" key="1">
    <source>
        <dbReference type="SAM" id="MobiDB-lite"/>
    </source>
</evidence>
<feature type="region of interest" description="Disordered" evidence="1">
    <location>
        <begin position="95"/>
        <end position="141"/>
    </location>
</feature>
<dbReference type="AlphaFoldDB" id="A0A6V8HNT2"/>
<feature type="region of interest" description="Disordered" evidence="1">
    <location>
        <begin position="1"/>
        <end position="58"/>
    </location>
</feature>
<organism evidence="2 3">
    <name type="scientific">Talaromyces pinophilus</name>
    <name type="common">Penicillium pinophilum</name>
    <dbReference type="NCBI Taxonomy" id="128442"/>
    <lineage>
        <taxon>Eukaryota</taxon>
        <taxon>Fungi</taxon>
        <taxon>Dikarya</taxon>
        <taxon>Ascomycota</taxon>
        <taxon>Pezizomycotina</taxon>
        <taxon>Eurotiomycetes</taxon>
        <taxon>Eurotiomycetidae</taxon>
        <taxon>Eurotiales</taxon>
        <taxon>Trichocomaceae</taxon>
        <taxon>Talaromyces</taxon>
        <taxon>Talaromyces sect. Talaromyces</taxon>
    </lineage>
</organism>
<keyword evidence="3" id="KW-1185">Reference proteome</keyword>
<sequence length="453" mass="49558">MSADLLAEFGTNTSHTGPAVNPQRPSQSQSNDPFFDDDFDSFVSPVPTGTDPLGFQNDISTVDKDHTGVHFSLDTDTLPPVSEGVEVLFDASAEVRSDDEEDDWGTFETANPAANPTPSGQLLDFEDDNQPLSAPKYSPDPLASKVSASVDLLSLEDKPQSPQSIASQITPSSRHLQTLETPAFTKKLPVKGKSPPKPAEDDFFCEWDDFEDGTAEKPQVKPTVLAPMKGARTNDTMTATKARQSTQSQSIVRPTNIPPPSVLLQIIPSLLKEFRLQLDGTKRGSTASKAELVMNLVKTLRAASRIIAGRTLRWKRDMILSQSMKIGPASGKSSGMKLSSVSKGESIKEEQEAVGILEVWRHHTSAFNSAIQSSGERPVPVITDKIRVNTATAAQGALKASHACALCGLKRDERLPKLDDDAQDSFGDWWIEHWGHTDCKWFWEENSSKLYQR</sequence>
<gene>
    <name evidence="2" type="ORF">TCE0_042f14398</name>
</gene>
<evidence type="ECO:0000313" key="3">
    <source>
        <dbReference type="Proteomes" id="UP000053095"/>
    </source>
</evidence>